<dbReference type="Proteomes" id="UP000823775">
    <property type="component" value="Unassembled WGS sequence"/>
</dbReference>
<dbReference type="EMBL" id="JACEIK010006119">
    <property type="protein sequence ID" value="MCE2055110.1"/>
    <property type="molecule type" value="Genomic_DNA"/>
</dbReference>
<evidence type="ECO:0000256" key="1">
    <source>
        <dbReference type="SAM" id="MobiDB-lite"/>
    </source>
</evidence>
<accession>A0ABS8W0G6</accession>
<name>A0ABS8W0G6_DATST</name>
<protein>
    <submittedName>
        <fullName evidence="2">Uncharacterized protein</fullName>
    </submittedName>
</protein>
<organism evidence="2 3">
    <name type="scientific">Datura stramonium</name>
    <name type="common">Jimsonweed</name>
    <name type="synonym">Common thornapple</name>
    <dbReference type="NCBI Taxonomy" id="4076"/>
    <lineage>
        <taxon>Eukaryota</taxon>
        <taxon>Viridiplantae</taxon>
        <taxon>Streptophyta</taxon>
        <taxon>Embryophyta</taxon>
        <taxon>Tracheophyta</taxon>
        <taxon>Spermatophyta</taxon>
        <taxon>Magnoliopsida</taxon>
        <taxon>eudicotyledons</taxon>
        <taxon>Gunneridae</taxon>
        <taxon>Pentapetalae</taxon>
        <taxon>asterids</taxon>
        <taxon>lamiids</taxon>
        <taxon>Solanales</taxon>
        <taxon>Solanaceae</taxon>
        <taxon>Solanoideae</taxon>
        <taxon>Datureae</taxon>
        <taxon>Datura</taxon>
    </lineage>
</organism>
<gene>
    <name evidence="2" type="ORF">HAX54_041996</name>
</gene>
<evidence type="ECO:0000313" key="3">
    <source>
        <dbReference type="Proteomes" id="UP000823775"/>
    </source>
</evidence>
<sequence length="112" mass="12459">EQNMVEKVQEDDKVNKKNINQHTPKESNELESSGTTSQGSVTGVNKGSRNINITEETRNNSIVIWEPSEELNMGTTEQEEKMEGSAVSSNEQMLDFENNKKGGCRVTRPADS</sequence>
<proteinExistence type="predicted"/>
<feature type="region of interest" description="Disordered" evidence="1">
    <location>
        <begin position="1"/>
        <end position="112"/>
    </location>
</feature>
<evidence type="ECO:0000313" key="2">
    <source>
        <dbReference type="EMBL" id="MCE2055110.1"/>
    </source>
</evidence>
<feature type="compositionally biased region" description="Low complexity" evidence="1">
    <location>
        <begin position="32"/>
        <end position="44"/>
    </location>
</feature>
<comment type="caution">
    <text evidence="2">The sequence shown here is derived from an EMBL/GenBank/DDBJ whole genome shotgun (WGS) entry which is preliminary data.</text>
</comment>
<reference evidence="2 3" key="1">
    <citation type="journal article" date="2021" name="BMC Genomics">
        <title>Datura genome reveals duplications of psychoactive alkaloid biosynthetic genes and high mutation rate following tissue culture.</title>
        <authorList>
            <person name="Rajewski A."/>
            <person name="Carter-House D."/>
            <person name="Stajich J."/>
            <person name="Litt A."/>
        </authorList>
    </citation>
    <scope>NUCLEOTIDE SEQUENCE [LARGE SCALE GENOMIC DNA]</scope>
    <source>
        <strain evidence="2">AR-01</strain>
    </source>
</reference>
<feature type="compositionally biased region" description="Polar residues" evidence="1">
    <location>
        <begin position="45"/>
        <end position="62"/>
    </location>
</feature>
<feature type="non-terminal residue" evidence="2">
    <location>
        <position position="1"/>
    </location>
</feature>
<keyword evidence="3" id="KW-1185">Reference proteome</keyword>